<evidence type="ECO:0000256" key="1">
    <source>
        <dbReference type="ARBA" id="ARBA00023015"/>
    </source>
</evidence>
<gene>
    <name evidence="5" type="ORF">ACFFGV_15985</name>
</gene>
<evidence type="ECO:0000256" key="2">
    <source>
        <dbReference type="ARBA" id="ARBA00023125"/>
    </source>
</evidence>
<reference evidence="5 6" key="1">
    <citation type="submission" date="2024-09" db="EMBL/GenBank/DDBJ databases">
        <authorList>
            <person name="Sun Q."/>
            <person name="Mori K."/>
        </authorList>
    </citation>
    <scope>NUCLEOTIDE SEQUENCE [LARGE SCALE GENOMIC DNA]</scope>
    <source>
        <strain evidence="5 6">NCAIM B.02529</strain>
    </source>
</reference>
<accession>A0ABV6LRQ1</accession>
<dbReference type="Gene3D" id="1.10.10.10">
    <property type="entry name" value="Winged helix-like DNA-binding domain superfamily/Winged helix DNA-binding domain"/>
    <property type="match status" value="1"/>
</dbReference>
<keyword evidence="2" id="KW-0238">DNA-binding</keyword>
<keyword evidence="1" id="KW-0805">Transcription regulation</keyword>
<dbReference type="NCBIfam" id="NF033788">
    <property type="entry name" value="HTH_metalloreg"/>
    <property type="match status" value="1"/>
</dbReference>
<dbReference type="EMBL" id="JBHLTP010000013">
    <property type="protein sequence ID" value="MFC0525081.1"/>
    <property type="molecule type" value="Genomic_DNA"/>
</dbReference>
<evidence type="ECO:0000259" key="4">
    <source>
        <dbReference type="PROSITE" id="PS50987"/>
    </source>
</evidence>
<dbReference type="PANTHER" id="PTHR33154">
    <property type="entry name" value="TRANSCRIPTIONAL REGULATOR, ARSR FAMILY"/>
    <property type="match status" value="1"/>
</dbReference>
<comment type="caution">
    <text evidence="5">The sequence shown here is derived from an EMBL/GenBank/DDBJ whole genome shotgun (WGS) entry which is preliminary data.</text>
</comment>
<evidence type="ECO:0000256" key="3">
    <source>
        <dbReference type="ARBA" id="ARBA00023163"/>
    </source>
</evidence>
<organism evidence="5 6">
    <name type="scientific">Pontibacillus salicampi</name>
    <dbReference type="NCBI Taxonomy" id="1449801"/>
    <lineage>
        <taxon>Bacteria</taxon>
        <taxon>Bacillati</taxon>
        <taxon>Bacillota</taxon>
        <taxon>Bacilli</taxon>
        <taxon>Bacillales</taxon>
        <taxon>Bacillaceae</taxon>
        <taxon>Pontibacillus</taxon>
    </lineage>
</organism>
<dbReference type="PRINTS" id="PR00778">
    <property type="entry name" value="HTHARSR"/>
</dbReference>
<dbReference type="Pfam" id="PF01022">
    <property type="entry name" value="HTH_5"/>
    <property type="match status" value="1"/>
</dbReference>
<protein>
    <submittedName>
        <fullName evidence="5">ArsR/SmtB family transcription factor</fullName>
    </submittedName>
</protein>
<feature type="domain" description="HTH arsR-type" evidence="4">
    <location>
        <begin position="1"/>
        <end position="97"/>
    </location>
</feature>
<keyword evidence="3" id="KW-0804">Transcription</keyword>
<dbReference type="SUPFAM" id="SSF46785">
    <property type="entry name" value="Winged helix' DNA-binding domain"/>
    <property type="match status" value="1"/>
</dbReference>
<dbReference type="InterPro" id="IPR011991">
    <property type="entry name" value="ArsR-like_HTH"/>
</dbReference>
<evidence type="ECO:0000313" key="5">
    <source>
        <dbReference type="EMBL" id="MFC0525081.1"/>
    </source>
</evidence>
<dbReference type="Proteomes" id="UP001589836">
    <property type="component" value="Unassembled WGS sequence"/>
</dbReference>
<dbReference type="CDD" id="cd00090">
    <property type="entry name" value="HTH_ARSR"/>
    <property type="match status" value="1"/>
</dbReference>
<name>A0ABV6LRQ1_9BACI</name>
<dbReference type="InterPro" id="IPR036388">
    <property type="entry name" value="WH-like_DNA-bd_sf"/>
</dbReference>
<dbReference type="PANTHER" id="PTHR33154:SF18">
    <property type="entry name" value="ARSENICAL RESISTANCE OPERON REPRESSOR"/>
    <property type="match status" value="1"/>
</dbReference>
<proteinExistence type="predicted"/>
<dbReference type="InterPro" id="IPR001845">
    <property type="entry name" value="HTH_ArsR_DNA-bd_dom"/>
</dbReference>
<dbReference type="PROSITE" id="PS50987">
    <property type="entry name" value="HTH_ARSR_2"/>
    <property type="match status" value="1"/>
</dbReference>
<sequence length="114" mass="13219">MEKTILSVQETTQTLKLLGDQTRLTIVGLLRDNECCVCEFVEILQMSQPAISQHLRKLRDAGIVKEQRKGHWIFYSLNEDHLAYDLTREILNHVPDQREKITALEQSGKRIVCE</sequence>
<evidence type="ECO:0000313" key="6">
    <source>
        <dbReference type="Proteomes" id="UP001589836"/>
    </source>
</evidence>
<dbReference type="SMART" id="SM00418">
    <property type="entry name" value="HTH_ARSR"/>
    <property type="match status" value="1"/>
</dbReference>
<dbReference type="InterPro" id="IPR036390">
    <property type="entry name" value="WH_DNA-bd_sf"/>
</dbReference>
<dbReference type="InterPro" id="IPR051081">
    <property type="entry name" value="HTH_MetalResp_TranReg"/>
</dbReference>
<keyword evidence="6" id="KW-1185">Reference proteome</keyword>
<dbReference type="RefSeq" id="WP_377349871.1">
    <property type="nucleotide sequence ID" value="NZ_JBHLTP010000013.1"/>
</dbReference>